<feature type="region of interest" description="Disordered" evidence="1">
    <location>
        <begin position="1"/>
        <end position="20"/>
    </location>
</feature>
<sequence length="111" mass="12846">MLPSALRRSTERPATKTTVETARVMASTKWRELCHRSVPRRMDALKGFLQVSHRFILRMLRFVLSRRQRSRQLRCTHRTEPVHSHADTSFSSSSPSWQVRRTPSSSSSSPP</sequence>
<name>A0A3R7M334_TRYRA</name>
<protein>
    <submittedName>
        <fullName evidence="2">Uncharacterized protein</fullName>
    </submittedName>
</protein>
<dbReference type="GeneID" id="40332796"/>
<evidence type="ECO:0000313" key="2">
    <source>
        <dbReference type="EMBL" id="RNE98501.1"/>
    </source>
</evidence>
<dbReference type="EMBL" id="MKGL01000458">
    <property type="protein sequence ID" value="RNE98501.1"/>
    <property type="molecule type" value="Genomic_DNA"/>
</dbReference>
<evidence type="ECO:0000313" key="3">
    <source>
        <dbReference type="Proteomes" id="UP000283634"/>
    </source>
</evidence>
<accession>A0A3R7M334</accession>
<evidence type="ECO:0000256" key="1">
    <source>
        <dbReference type="SAM" id="MobiDB-lite"/>
    </source>
</evidence>
<feature type="compositionally biased region" description="Basic and acidic residues" evidence="1">
    <location>
        <begin position="77"/>
        <end position="86"/>
    </location>
</feature>
<feature type="region of interest" description="Disordered" evidence="1">
    <location>
        <begin position="69"/>
        <end position="111"/>
    </location>
</feature>
<gene>
    <name evidence="2" type="ORF">TraAM80_08863</name>
</gene>
<keyword evidence="3" id="KW-1185">Reference proteome</keyword>
<comment type="caution">
    <text evidence="2">The sequence shown here is derived from an EMBL/GenBank/DDBJ whole genome shotgun (WGS) entry which is preliminary data.</text>
</comment>
<organism evidence="2 3">
    <name type="scientific">Trypanosoma rangeli</name>
    <dbReference type="NCBI Taxonomy" id="5698"/>
    <lineage>
        <taxon>Eukaryota</taxon>
        <taxon>Discoba</taxon>
        <taxon>Euglenozoa</taxon>
        <taxon>Kinetoplastea</taxon>
        <taxon>Metakinetoplastina</taxon>
        <taxon>Trypanosomatida</taxon>
        <taxon>Trypanosomatidae</taxon>
        <taxon>Trypanosoma</taxon>
        <taxon>Herpetosoma</taxon>
    </lineage>
</organism>
<reference evidence="2 3" key="1">
    <citation type="journal article" date="2018" name="BMC Genomics">
        <title>Genomic comparison of Trypanosoma conorhini and Trypanosoma rangeli to Trypanosoma cruzi strains of high and low virulence.</title>
        <authorList>
            <person name="Bradwell K.R."/>
            <person name="Koparde V.N."/>
            <person name="Matveyev A.V."/>
            <person name="Serrano M.G."/>
            <person name="Alves J.M."/>
            <person name="Parikh H."/>
            <person name="Huang B."/>
            <person name="Lee V."/>
            <person name="Espinosa-Alvarez O."/>
            <person name="Ortiz P.A."/>
            <person name="Costa-Martins A.G."/>
            <person name="Teixeira M.M."/>
            <person name="Buck G.A."/>
        </authorList>
    </citation>
    <scope>NUCLEOTIDE SEQUENCE [LARGE SCALE GENOMIC DNA]</scope>
    <source>
        <strain evidence="2 3">AM80</strain>
    </source>
</reference>
<dbReference type="AlphaFoldDB" id="A0A3R7M334"/>
<proteinExistence type="predicted"/>
<dbReference type="Proteomes" id="UP000283634">
    <property type="component" value="Unassembled WGS sequence"/>
</dbReference>
<dbReference type="RefSeq" id="XP_029234674.1">
    <property type="nucleotide sequence ID" value="XM_029385588.1"/>
</dbReference>